<name>A0ABW4X5X6_9ACTN</name>
<dbReference type="SUPFAM" id="SSF54909">
    <property type="entry name" value="Dimeric alpha+beta barrel"/>
    <property type="match status" value="1"/>
</dbReference>
<dbReference type="RefSeq" id="WP_376872243.1">
    <property type="nucleotide sequence ID" value="NZ_JBHUHP010000003.1"/>
</dbReference>
<gene>
    <name evidence="2" type="ORF">ACFSHS_04370</name>
</gene>
<evidence type="ECO:0000313" key="2">
    <source>
        <dbReference type="EMBL" id="MFD2090802.1"/>
    </source>
</evidence>
<accession>A0ABW4X5X6</accession>
<dbReference type="Proteomes" id="UP001597402">
    <property type="component" value="Unassembled WGS sequence"/>
</dbReference>
<keyword evidence="3" id="KW-1185">Reference proteome</keyword>
<reference evidence="3" key="1">
    <citation type="journal article" date="2019" name="Int. J. Syst. Evol. Microbiol.">
        <title>The Global Catalogue of Microorganisms (GCM) 10K type strain sequencing project: providing services to taxonomists for standard genome sequencing and annotation.</title>
        <authorList>
            <consortium name="The Broad Institute Genomics Platform"/>
            <consortium name="The Broad Institute Genome Sequencing Center for Infectious Disease"/>
            <person name="Wu L."/>
            <person name="Ma J."/>
        </authorList>
    </citation>
    <scope>NUCLEOTIDE SEQUENCE [LARGE SCALE GENOMIC DNA]</scope>
    <source>
        <strain evidence="3">JCM 3338</strain>
    </source>
</reference>
<feature type="domain" description="DUF3291" evidence="1">
    <location>
        <begin position="9"/>
        <end position="89"/>
    </location>
</feature>
<dbReference type="Pfam" id="PF11695">
    <property type="entry name" value="DUF3291"/>
    <property type="match status" value="1"/>
</dbReference>
<dbReference type="InterPro" id="IPR021708">
    <property type="entry name" value="DUF3291"/>
</dbReference>
<dbReference type="InterPro" id="IPR011008">
    <property type="entry name" value="Dimeric_a/b-barrel"/>
</dbReference>
<dbReference type="EMBL" id="JBHUHP010000003">
    <property type="protein sequence ID" value="MFD2090802.1"/>
    <property type="molecule type" value="Genomic_DNA"/>
</dbReference>
<evidence type="ECO:0000313" key="3">
    <source>
        <dbReference type="Proteomes" id="UP001597402"/>
    </source>
</evidence>
<proteinExistence type="predicted"/>
<evidence type="ECO:0000259" key="1">
    <source>
        <dbReference type="Pfam" id="PF11695"/>
    </source>
</evidence>
<organism evidence="2 3">
    <name type="scientific">Blastococcus deserti</name>
    <dbReference type="NCBI Taxonomy" id="2259033"/>
    <lineage>
        <taxon>Bacteria</taxon>
        <taxon>Bacillati</taxon>
        <taxon>Actinomycetota</taxon>
        <taxon>Actinomycetes</taxon>
        <taxon>Geodermatophilales</taxon>
        <taxon>Geodermatophilaceae</taxon>
        <taxon>Blastococcus</taxon>
    </lineage>
</organism>
<protein>
    <submittedName>
        <fullName evidence="2">DUF3291 domain-containing protein</fullName>
    </submittedName>
</protein>
<sequence>MPLAPAHHLAQLTIALPLEPQTSDRLAGFVELLEPVNALADRFPGSVWRLQTEDGDATAVRGLGDDRLIADLSLWESLEHLAAYVYGGSSTRR</sequence>
<comment type="caution">
    <text evidence="2">The sequence shown here is derived from an EMBL/GenBank/DDBJ whole genome shotgun (WGS) entry which is preliminary data.</text>
</comment>